<protein>
    <submittedName>
        <fullName evidence="8">Putative copper resistance protein D</fullName>
    </submittedName>
</protein>
<gene>
    <name evidence="8" type="ORF">SAMN04487948_104305</name>
</gene>
<dbReference type="PANTHER" id="PTHR34820:SF4">
    <property type="entry name" value="INNER MEMBRANE PROTEIN YEBZ"/>
    <property type="match status" value="1"/>
</dbReference>
<accession>A0A1H8RXL6</accession>
<feature type="transmembrane region" description="Helical" evidence="6">
    <location>
        <begin position="288"/>
        <end position="307"/>
    </location>
</feature>
<evidence type="ECO:0000259" key="7">
    <source>
        <dbReference type="Pfam" id="PF05425"/>
    </source>
</evidence>
<dbReference type="AlphaFoldDB" id="A0A1H8RXL6"/>
<feature type="transmembrane region" description="Helical" evidence="6">
    <location>
        <begin position="186"/>
        <end position="208"/>
    </location>
</feature>
<dbReference type="InterPro" id="IPR008457">
    <property type="entry name" value="Cu-R_CopD_dom"/>
</dbReference>
<feature type="transmembrane region" description="Helical" evidence="6">
    <location>
        <begin position="31"/>
        <end position="53"/>
    </location>
</feature>
<dbReference type="EMBL" id="FODV01000004">
    <property type="protein sequence ID" value="SEO71115.1"/>
    <property type="molecule type" value="Genomic_DNA"/>
</dbReference>
<feature type="transmembrane region" description="Helical" evidence="6">
    <location>
        <begin position="109"/>
        <end position="129"/>
    </location>
</feature>
<evidence type="ECO:0000256" key="5">
    <source>
        <dbReference type="ARBA" id="ARBA00023136"/>
    </source>
</evidence>
<comment type="subcellular location">
    <subcellularLocation>
        <location evidence="1">Cell membrane</location>
        <topology evidence="1">Multi-pass membrane protein</topology>
    </subcellularLocation>
</comment>
<keyword evidence="5 6" id="KW-0472">Membrane</keyword>
<evidence type="ECO:0000256" key="4">
    <source>
        <dbReference type="ARBA" id="ARBA00022989"/>
    </source>
</evidence>
<name>A0A1H8RXL6_9EURY</name>
<evidence type="ECO:0000256" key="1">
    <source>
        <dbReference type="ARBA" id="ARBA00004651"/>
    </source>
</evidence>
<reference evidence="9" key="1">
    <citation type="submission" date="2016-10" db="EMBL/GenBank/DDBJ databases">
        <authorList>
            <person name="Varghese N."/>
            <person name="Submissions S."/>
        </authorList>
    </citation>
    <scope>NUCLEOTIDE SEQUENCE [LARGE SCALE GENOMIC DNA]</scope>
    <source>
        <strain evidence="9">CGMCC 1.10121</strain>
    </source>
</reference>
<keyword evidence="4 6" id="KW-1133">Transmembrane helix</keyword>
<feature type="transmembrane region" description="Helical" evidence="6">
    <location>
        <begin position="220"/>
        <end position="240"/>
    </location>
</feature>
<dbReference type="InterPro" id="IPR032694">
    <property type="entry name" value="CopC/D"/>
</dbReference>
<sequence>MILVGVPPTLLAAVLPVLRRRGVETTTVRRIALLFVGPSLVAAVVSVTTLTALKWEPSVAGVDTGVFVSAALGTEPGIVWLVQATLGLGLIALTVAVARDTRWVTQRRWLATVTAGSLTMLAVFCWTRYSTAVSSRELAVFVKWVHMTGAALWVGGLFVMARLSSFFPEESDADLDAIVAAFIRRFSLLAVAGVTIAFVTGILITSWHVPSVDALLTTPYGLVVVAKVGLVLGAAGLGGFNRLVLHGLIQGTDDRRSREALPGLLVLDRRFRARDAVRSFVTAVRVELAVLVVALLASVVLTAVFQPSYTVVDIAPRQVFLTAAGSAASNVLFFSPLVQPLSTWFAEMLQLGAIAVAIVGSLALGYELGEFGAHRR</sequence>
<feature type="transmembrane region" description="Helical" evidence="6">
    <location>
        <begin position="77"/>
        <end position="97"/>
    </location>
</feature>
<keyword evidence="2" id="KW-1003">Cell membrane</keyword>
<proteinExistence type="predicted"/>
<dbReference type="GO" id="GO:0005886">
    <property type="term" value="C:plasma membrane"/>
    <property type="evidence" value="ECO:0007669"/>
    <property type="project" value="UniProtKB-SubCell"/>
</dbReference>
<feature type="domain" description="Copper resistance protein D" evidence="7">
    <location>
        <begin position="181"/>
        <end position="301"/>
    </location>
</feature>
<dbReference type="GO" id="GO:0006825">
    <property type="term" value="P:copper ion transport"/>
    <property type="evidence" value="ECO:0007669"/>
    <property type="project" value="InterPro"/>
</dbReference>
<dbReference type="Pfam" id="PF05425">
    <property type="entry name" value="CopD"/>
    <property type="match status" value="1"/>
</dbReference>
<feature type="transmembrane region" description="Helical" evidence="6">
    <location>
        <begin position="345"/>
        <end position="366"/>
    </location>
</feature>
<evidence type="ECO:0000313" key="8">
    <source>
        <dbReference type="EMBL" id="SEO71115.1"/>
    </source>
</evidence>
<evidence type="ECO:0000256" key="3">
    <source>
        <dbReference type="ARBA" id="ARBA00022692"/>
    </source>
</evidence>
<evidence type="ECO:0000256" key="6">
    <source>
        <dbReference type="SAM" id="Phobius"/>
    </source>
</evidence>
<feature type="transmembrane region" description="Helical" evidence="6">
    <location>
        <begin position="141"/>
        <end position="165"/>
    </location>
</feature>
<evidence type="ECO:0000313" key="9">
    <source>
        <dbReference type="Proteomes" id="UP000199126"/>
    </source>
</evidence>
<organism evidence="8 9">
    <name type="scientific">Halogranum amylolyticum</name>
    <dbReference type="NCBI Taxonomy" id="660520"/>
    <lineage>
        <taxon>Archaea</taxon>
        <taxon>Methanobacteriati</taxon>
        <taxon>Methanobacteriota</taxon>
        <taxon>Stenosarchaea group</taxon>
        <taxon>Halobacteria</taxon>
        <taxon>Halobacteriales</taxon>
        <taxon>Haloferacaceae</taxon>
    </lineage>
</organism>
<evidence type="ECO:0000256" key="2">
    <source>
        <dbReference type="ARBA" id="ARBA00022475"/>
    </source>
</evidence>
<dbReference type="PANTHER" id="PTHR34820">
    <property type="entry name" value="INNER MEMBRANE PROTEIN YEBZ"/>
    <property type="match status" value="1"/>
</dbReference>
<dbReference type="Proteomes" id="UP000199126">
    <property type="component" value="Unassembled WGS sequence"/>
</dbReference>
<keyword evidence="9" id="KW-1185">Reference proteome</keyword>
<keyword evidence="3 6" id="KW-0812">Transmembrane</keyword>